<evidence type="ECO:0000313" key="3">
    <source>
        <dbReference type="Proteomes" id="UP000031433"/>
    </source>
</evidence>
<dbReference type="PANTHER" id="PTHR47649">
    <property type="entry name" value="RIBONUCLEASE D"/>
    <property type="match status" value="1"/>
</dbReference>
<dbReference type="SMART" id="SM00341">
    <property type="entry name" value="HRDC"/>
    <property type="match status" value="2"/>
</dbReference>
<dbReference type="CDD" id="cd06142">
    <property type="entry name" value="RNaseD_exo"/>
    <property type="match status" value="1"/>
</dbReference>
<comment type="caution">
    <text evidence="2">The sequence shown here is derived from an EMBL/GenBank/DDBJ whole genome shotgun (WGS) entry which is preliminary data.</text>
</comment>
<dbReference type="Gene3D" id="1.10.150.80">
    <property type="entry name" value="HRDC domain"/>
    <property type="match status" value="2"/>
</dbReference>
<dbReference type="PANTHER" id="PTHR47649:SF1">
    <property type="entry name" value="RIBONUCLEASE D"/>
    <property type="match status" value="1"/>
</dbReference>
<keyword evidence="2" id="KW-0269">Exonuclease</keyword>
<dbReference type="Pfam" id="PF01612">
    <property type="entry name" value="DNA_pol_A_exo1"/>
    <property type="match status" value="1"/>
</dbReference>
<dbReference type="InterPro" id="IPR002562">
    <property type="entry name" value="3'-5'_exonuclease_dom"/>
</dbReference>
<evidence type="ECO:0000313" key="2">
    <source>
        <dbReference type="EMBL" id="KIE41144.1"/>
    </source>
</evidence>
<dbReference type="InterPro" id="IPR010997">
    <property type="entry name" value="HRDC-like_sf"/>
</dbReference>
<protein>
    <submittedName>
        <fullName evidence="2">3'-5' exonuclease</fullName>
    </submittedName>
</protein>
<organism evidence="2 3">
    <name type="scientific">Geobacter soli</name>
    <dbReference type="NCBI Taxonomy" id="1510391"/>
    <lineage>
        <taxon>Bacteria</taxon>
        <taxon>Pseudomonadati</taxon>
        <taxon>Thermodesulfobacteriota</taxon>
        <taxon>Desulfuromonadia</taxon>
        <taxon>Geobacterales</taxon>
        <taxon>Geobacteraceae</taxon>
        <taxon>Geobacter</taxon>
    </lineage>
</organism>
<dbReference type="InterPro" id="IPR002121">
    <property type="entry name" value="HRDC_dom"/>
</dbReference>
<dbReference type="InterPro" id="IPR051086">
    <property type="entry name" value="RNase_D-like"/>
</dbReference>
<dbReference type="GO" id="GO:0008408">
    <property type="term" value="F:3'-5' exonuclease activity"/>
    <property type="evidence" value="ECO:0007669"/>
    <property type="project" value="InterPro"/>
</dbReference>
<gene>
    <name evidence="2" type="ORF">SE37_00085</name>
</gene>
<dbReference type="SUPFAM" id="SSF53098">
    <property type="entry name" value="Ribonuclease H-like"/>
    <property type="match status" value="1"/>
</dbReference>
<dbReference type="Pfam" id="PF00570">
    <property type="entry name" value="HRDC"/>
    <property type="match status" value="2"/>
</dbReference>
<dbReference type="Gene3D" id="3.30.420.10">
    <property type="entry name" value="Ribonuclease H-like superfamily/Ribonuclease H"/>
    <property type="match status" value="1"/>
</dbReference>
<dbReference type="InterPro" id="IPR036397">
    <property type="entry name" value="RNaseH_sf"/>
</dbReference>
<dbReference type="PROSITE" id="PS50967">
    <property type="entry name" value="HRDC"/>
    <property type="match status" value="2"/>
</dbReference>
<feature type="domain" description="HRDC" evidence="1">
    <location>
        <begin position="307"/>
        <end position="381"/>
    </location>
</feature>
<keyword evidence="2" id="KW-0540">Nuclease</keyword>
<dbReference type="GO" id="GO:0003676">
    <property type="term" value="F:nucleic acid binding"/>
    <property type="evidence" value="ECO:0007669"/>
    <property type="project" value="InterPro"/>
</dbReference>
<keyword evidence="3" id="KW-1185">Reference proteome</keyword>
<dbReference type="EMBL" id="JXBL01000001">
    <property type="protein sequence ID" value="KIE41144.1"/>
    <property type="molecule type" value="Genomic_DNA"/>
</dbReference>
<dbReference type="InterPro" id="IPR044876">
    <property type="entry name" value="HRDC_dom_sf"/>
</dbReference>
<dbReference type="AlphaFoldDB" id="A0A0C1TK05"/>
<dbReference type="InterPro" id="IPR012337">
    <property type="entry name" value="RNaseH-like_sf"/>
</dbReference>
<proteinExistence type="predicted"/>
<keyword evidence="2" id="KW-0378">Hydrolase</keyword>
<reference evidence="2 3" key="1">
    <citation type="submission" date="2015-01" db="EMBL/GenBank/DDBJ databases">
        <title>Genome sequence of the anaerobic bacterium Geobacter soli GSS01, a dissimilatory Fe(III) reducer from soil.</title>
        <authorList>
            <person name="Yang G."/>
            <person name="Zhou S."/>
        </authorList>
    </citation>
    <scope>NUCLEOTIDE SEQUENCE [LARGE SCALE GENOMIC DNA]</scope>
    <source>
        <strain evidence="2 3">GSS01</strain>
    </source>
</reference>
<sequence length="381" mass="43192">MPLQPASPEIITTVDGVRRLADRLGREPIVACDLEADSMHHYQEKVCLIQFAVPGYAAIVDPLAAPDISPLAPLFANAAIRKVFHGADYDIRSLHRDFGMKVNNLFDTMIACQLLGEREFGLAAQLRKRFGVELDKQYQRADWSRRPLTPGMIEYAVKDTTLLIELYRQLATDLEAKGRRGWVEEECELLSRVRVTERGDEPFFLRFKGASRMDGRTLAVLEELLAFRDGRARQVDVPPFKVLGTDTVRELAERRPRLPEELQGITGLTDKVVARHGEGILRAIERGCAVPEQQLPAYPREERRKMERGEEERLKRLKEWRTEQAGRLGIEPGYIANNALLELVAIQAPRTMGGLDGLTPMRCWQRSEFGEQILSAVAPRR</sequence>
<name>A0A0C1TK05_9BACT</name>
<accession>A0A0C1TK05</accession>
<evidence type="ECO:0000259" key="1">
    <source>
        <dbReference type="PROSITE" id="PS50967"/>
    </source>
</evidence>
<feature type="domain" description="HRDC" evidence="1">
    <location>
        <begin position="214"/>
        <end position="294"/>
    </location>
</feature>
<dbReference type="Proteomes" id="UP000031433">
    <property type="component" value="Unassembled WGS sequence"/>
</dbReference>
<dbReference type="SMART" id="SM00474">
    <property type="entry name" value="35EXOc"/>
    <property type="match status" value="1"/>
</dbReference>
<dbReference type="GO" id="GO:0000166">
    <property type="term" value="F:nucleotide binding"/>
    <property type="evidence" value="ECO:0007669"/>
    <property type="project" value="InterPro"/>
</dbReference>
<dbReference type="RefSeq" id="WP_039642631.1">
    <property type="nucleotide sequence ID" value="NZ_JXBL01000001.1"/>
</dbReference>
<dbReference type="GO" id="GO:0006139">
    <property type="term" value="P:nucleobase-containing compound metabolic process"/>
    <property type="evidence" value="ECO:0007669"/>
    <property type="project" value="InterPro"/>
</dbReference>
<dbReference type="SUPFAM" id="SSF47819">
    <property type="entry name" value="HRDC-like"/>
    <property type="match status" value="2"/>
</dbReference>